<proteinExistence type="inferred from homology"/>
<keyword evidence="4 10" id="KW-0808">Transferase</keyword>
<sequence length="370" mass="40616">MQGGLKGFHHIANDIFRGRRDERWQARFTHTGAKQRIIARAAANSLLTVTDTSPRPSLPPALLLLGPTASGKTAGALSLARALPLEIISVDSALVYRDMDIGTAKPSAAELATCPHHLIDVVSPEDAYSAARFRADAVRLMAEISARGRIPLLVGGTMLYFKTLHDGLSDLPPADAALRRAIDADAAARGWPAVHAELAMLDPAAAARLAPGDAQRIQRALEIVRLSGRPLAENYAIREDDTLPCRLLPMALAPSDRSVLHARIAKRFDAMLHAGLVDEVRQLRRNYRLSADLPSMRCVGYRQAWEYLDGAITYDELHFKGIAATRQLAKRQLTWQRQFRETWPSLVELDCLRPDLADAIRDTALQLLAA</sequence>
<comment type="caution">
    <text evidence="14">The sequence shown here is derived from an EMBL/GenBank/DDBJ whole genome shotgun (WGS) entry which is preliminary data.</text>
</comment>
<comment type="catalytic activity">
    <reaction evidence="9 10 11">
        <text>adenosine(37) in tRNA + dimethylallyl diphosphate = N(6)-dimethylallyladenosine(37) in tRNA + diphosphate</text>
        <dbReference type="Rhea" id="RHEA:26482"/>
        <dbReference type="Rhea" id="RHEA-COMP:10162"/>
        <dbReference type="Rhea" id="RHEA-COMP:10375"/>
        <dbReference type="ChEBI" id="CHEBI:33019"/>
        <dbReference type="ChEBI" id="CHEBI:57623"/>
        <dbReference type="ChEBI" id="CHEBI:74411"/>
        <dbReference type="ChEBI" id="CHEBI:74415"/>
        <dbReference type="EC" id="2.5.1.75"/>
    </reaction>
</comment>
<feature type="region of interest" description="Interaction with substrate tRNA" evidence="10">
    <location>
        <begin position="215"/>
        <end position="219"/>
    </location>
</feature>
<evidence type="ECO:0000256" key="10">
    <source>
        <dbReference type="HAMAP-Rule" id="MF_00185"/>
    </source>
</evidence>
<comment type="caution">
    <text evidence="10">Lacks conserved residue(s) required for the propagation of feature annotation.</text>
</comment>
<evidence type="ECO:0000256" key="2">
    <source>
        <dbReference type="ARBA" id="ARBA00003213"/>
    </source>
</evidence>
<evidence type="ECO:0000256" key="1">
    <source>
        <dbReference type="ARBA" id="ARBA00001946"/>
    </source>
</evidence>
<feature type="binding site" evidence="10">
    <location>
        <begin position="66"/>
        <end position="73"/>
    </location>
    <ligand>
        <name>ATP</name>
        <dbReference type="ChEBI" id="CHEBI:30616"/>
    </ligand>
</feature>
<feature type="region of interest" description="Interaction with substrate tRNA" evidence="10">
    <location>
        <begin position="91"/>
        <end position="94"/>
    </location>
</feature>
<evidence type="ECO:0000256" key="7">
    <source>
        <dbReference type="ARBA" id="ARBA00022840"/>
    </source>
</evidence>
<dbReference type="STRING" id="1348657.M622_10190"/>
<protein>
    <recommendedName>
        <fullName evidence="10">tRNA dimethylallyltransferase</fullName>
        <ecNumber evidence="10">2.5.1.75</ecNumber>
    </recommendedName>
    <alternativeName>
        <fullName evidence="10">Dimethylallyl diphosphate:tRNA dimethylallyltransferase</fullName>
        <shortName evidence="10">DMAPP:tRNA dimethylallyltransferase</shortName>
        <shortName evidence="10">DMATase</shortName>
    </alternativeName>
    <alternativeName>
        <fullName evidence="10">Isopentenyl-diphosphate:tRNA isopentenyltransferase</fullName>
        <shortName evidence="10">IPP transferase</shortName>
        <shortName evidence="10">IPPT</shortName>
        <shortName evidence="10">IPTase</shortName>
    </alternativeName>
</protein>
<comment type="similarity">
    <text evidence="3 10 13">Belongs to the IPP transferase family.</text>
</comment>
<dbReference type="Pfam" id="PF01715">
    <property type="entry name" value="IPPT"/>
    <property type="match status" value="1"/>
</dbReference>
<dbReference type="GO" id="GO:0006400">
    <property type="term" value="P:tRNA modification"/>
    <property type="evidence" value="ECO:0007669"/>
    <property type="project" value="TreeGrafter"/>
</dbReference>
<dbReference type="Gene3D" id="3.40.50.300">
    <property type="entry name" value="P-loop containing nucleotide triphosphate hydrolases"/>
    <property type="match status" value="1"/>
</dbReference>
<comment type="cofactor">
    <cofactor evidence="1 10">
        <name>Mg(2+)</name>
        <dbReference type="ChEBI" id="CHEBI:18420"/>
    </cofactor>
</comment>
<keyword evidence="7 10" id="KW-0067">ATP-binding</keyword>
<comment type="subunit">
    <text evidence="10">Monomer.</text>
</comment>
<feature type="binding site" evidence="10">
    <location>
        <begin position="68"/>
        <end position="73"/>
    </location>
    <ligand>
        <name>substrate</name>
    </ligand>
</feature>
<reference evidence="14 15" key="1">
    <citation type="submission" date="2013-06" db="EMBL/GenBank/DDBJ databases">
        <title>Draft genome sequence of Thauera terpenica.</title>
        <authorList>
            <person name="Liu B."/>
            <person name="Frostegard A.H."/>
            <person name="Shapleigh J.P."/>
        </authorList>
    </citation>
    <scope>NUCLEOTIDE SEQUENCE [LARGE SCALE GENOMIC DNA]</scope>
    <source>
        <strain evidence="14 15">58Eu</strain>
    </source>
</reference>
<keyword evidence="6 10" id="KW-0547">Nucleotide-binding</keyword>
<name>S9ZHM0_9RHOO</name>
<evidence type="ECO:0000256" key="6">
    <source>
        <dbReference type="ARBA" id="ARBA00022741"/>
    </source>
</evidence>
<dbReference type="AlphaFoldDB" id="S9ZHM0"/>
<feature type="site" description="Interaction with substrate tRNA" evidence="10">
    <location>
        <position position="157"/>
    </location>
</feature>
<dbReference type="HAMAP" id="MF_00185">
    <property type="entry name" value="IPP_trans"/>
    <property type="match status" value="1"/>
</dbReference>
<dbReference type="Gene3D" id="1.10.20.140">
    <property type="match status" value="1"/>
</dbReference>
<dbReference type="GO" id="GO:0052381">
    <property type="term" value="F:tRNA dimethylallyltransferase activity"/>
    <property type="evidence" value="ECO:0007669"/>
    <property type="project" value="UniProtKB-UniRule"/>
</dbReference>
<dbReference type="SUPFAM" id="SSF52540">
    <property type="entry name" value="P-loop containing nucleoside triphosphate hydrolases"/>
    <property type="match status" value="1"/>
</dbReference>
<evidence type="ECO:0000256" key="12">
    <source>
        <dbReference type="RuleBase" id="RU003784"/>
    </source>
</evidence>
<evidence type="ECO:0000313" key="14">
    <source>
        <dbReference type="EMBL" id="EPZ16880.1"/>
    </source>
</evidence>
<keyword evidence="5 10" id="KW-0819">tRNA processing</keyword>
<evidence type="ECO:0000256" key="8">
    <source>
        <dbReference type="ARBA" id="ARBA00022842"/>
    </source>
</evidence>
<accession>S9ZHM0</accession>
<dbReference type="InterPro" id="IPR039657">
    <property type="entry name" value="Dimethylallyltransferase"/>
</dbReference>
<dbReference type="Proteomes" id="UP000015455">
    <property type="component" value="Unassembled WGS sequence"/>
</dbReference>
<evidence type="ECO:0000313" key="15">
    <source>
        <dbReference type="Proteomes" id="UP000015455"/>
    </source>
</evidence>
<dbReference type="InterPro" id="IPR018022">
    <property type="entry name" value="IPT"/>
</dbReference>
<evidence type="ECO:0000256" key="9">
    <source>
        <dbReference type="ARBA" id="ARBA00049563"/>
    </source>
</evidence>
<comment type="function">
    <text evidence="2 10 12">Catalyzes the transfer of a dimethylallyl group onto the adenine at position 37 in tRNAs that read codons beginning with uridine, leading to the formation of N6-(dimethylallyl)adenosine (i(6)A).</text>
</comment>
<evidence type="ECO:0000256" key="11">
    <source>
        <dbReference type="RuleBase" id="RU003783"/>
    </source>
</evidence>
<evidence type="ECO:0000256" key="3">
    <source>
        <dbReference type="ARBA" id="ARBA00005842"/>
    </source>
</evidence>
<feature type="site" description="Interaction with substrate tRNA" evidence="10">
    <location>
        <position position="179"/>
    </location>
</feature>
<dbReference type="EMBL" id="ATJV01000024">
    <property type="protein sequence ID" value="EPZ16880.1"/>
    <property type="molecule type" value="Genomic_DNA"/>
</dbReference>
<dbReference type="PATRIC" id="fig|1348657.5.peg.571"/>
<dbReference type="EC" id="2.5.1.75" evidence="10"/>
<feature type="region of interest" description="Interaction with substrate tRNA" evidence="10">
    <location>
        <begin position="297"/>
        <end position="302"/>
    </location>
</feature>
<dbReference type="eggNOG" id="COG0324">
    <property type="taxonomic scope" value="Bacteria"/>
</dbReference>
<dbReference type="PANTHER" id="PTHR11088">
    <property type="entry name" value="TRNA DIMETHYLALLYLTRANSFERASE"/>
    <property type="match status" value="1"/>
</dbReference>
<dbReference type="PANTHER" id="PTHR11088:SF60">
    <property type="entry name" value="TRNA DIMETHYLALLYLTRANSFERASE"/>
    <property type="match status" value="1"/>
</dbReference>
<dbReference type="GO" id="GO:0005524">
    <property type="term" value="F:ATP binding"/>
    <property type="evidence" value="ECO:0007669"/>
    <property type="project" value="UniProtKB-UniRule"/>
</dbReference>
<organism evidence="14 15">
    <name type="scientific">Thauera terpenica 58Eu</name>
    <dbReference type="NCBI Taxonomy" id="1348657"/>
    <lineage>
        <taxon>Bacteria</taxon>
        <taxon>Pseudomonadati</taxon>
        <taxon>Pseudomonadota</taxon>
        <taxon>Betaproteobacteria</taxon>
        <taxon>Rhodocyclales</taxon>
        <taxon>Zoogloeaceae</taxon>
        <taxon>Thauera</taxon>
    </lineage>
</organism>
<evidence type="ECO:0000256" key="13">
    <source>
        <dbReference type="RuleBase" id="RU003785"/>
    </source>
</evidence>
<dbReference type="NCBIfam" id="TIGR00174">
    <property type="entry name" value="miaA"/>
    <property type="match status" value="1"/>
</dbReference>
<evidence type="ECO:0000256" key="4">
    <source>
        <dbReference type="ARBA" id="ARBA00022679"/>
    </source>
</evidence>
<dbReference type="InterPro" id="IPR027417">
    <property type="entry name" value="P-loop_NTPase"/>
</dbReference>
<keyword evidence="8 10" id="KW-0460">Magnesium</keyword>
<gene>
    <name evidence="10" type="primary">miaA</name>
    <name evidence="14" type="ORF">M622_10190</name>
</gene>
<keyword evidence="15" id="KW-1185">Reference proteome</keyword>
<evidence type="ECO:0000256" key="5">
    <source>
        <dbReference type="ARBA" id="ARBA00022694"/>
    </source>
</evidence>